<proteinExistence type="predicted"/>
<keyword evidence="2" id="KW-0378">Hydrolase</keyword>
<dbReference type="InterPro" id="IPR005135">
    <property type="entry name" value="Endo/exonuclease/phosphatase"/>
</dbReference>
<accession>A0ABS5C961</accession>
<keyword evidence="4" id="KW-1185">Reference proteome</keyword>
<name>A0ABS5C961_9BACL</name>
<sequence length="256" mass="28429">MKIMTFNLRVHVESDGNNAWPNRIQEAAEAIKQADADVVGTQEGTAAMLQDLQALLPDYRWLGISRTGQLEGEYCAIFYRHASLEPVESGHFGLSEIPEQLGYSSWDSAYPRMCSWTKLRQQGGAEWVVFNTHLDHISAEARTNGVKLIVERMKQSSALAGDIPAVLTGDFNCGPDSDVIEALNELELVNAYTSLAGEPIGLTFHDYRGGDEGVPIDYIFVTPNAQVLNVHIDRNQYNGRYPSDHYPVVATVERRS</sequence>
<keyword evidence="2" id="KW-0255">Endonuclease</keyword>
<dbReference type="Gene3D" id="3.60.10.10">
    <property type="entry name" value="Endonuclease/exonuclease/phosphatase"/>
    <property type="match status" value="1"/>
</dbReference>
<gene>
    <name evidence="2" type="ORF">I8J30_02920</name>
    <name evidence="3" type="ORF">I8J30_13275</name>
</gene>
<dbReference type="InterPro" id="IPR036691">
    <property type="entry name" value="Endo/exonu/phosph_ase_sf"/>
</dbReference>
<feature type="domain" description="Endonuclease/exonuclease/phosphatase" evidence="1">
    <location>
        <begin position="4"/>
        <end position="245"/>
    </location>
</feature>
<evidence type="ECO:0000313" key="3">
    <source>
        <dbReference type="EMBL" id="MBP3963682.1"/>
    </source>
</evidence>
<dbReference type="InterPro" id="IPR050410">
    <property type="entry name" value="CCR4/nocturin_mRNA_transcr"/>
</dbReference>
<dbReference type="RefSeq" id="WP_210655215.1">
    <property type="nucleotide sequence ID" value="NZ_JAGKSP010000001.1"/>
</dbReference>
<evidence type="ECO:0000313" key="2">
    <source>
        <dbReference type="EMBL" id="MBP3961648.1"/>
    </source>
</evidence>
<keyword evidence="2" id="KW-0540">Nuclease</keyword>
<dbReference type="EMBL" id="JAGKSP010000004">
    <property type="protein sequence ID" value="MBP3963682.1"/>
    <property type="molecule type" value="Genomic_DNA"/>
</dbReference>
<comment type="caution">
    <text evidence="2">The sequence shown here is derived from an EMBL/GenBank/DDBJ whole genome shotgun (WGS) entry which is preliminary data.</text>
</comment>
<dbReference type="PANTHER" id="PTHR12121">
    <property type="entry name" value="CARBON CATABOLITE REPRESSOR PROTEIN 4"/>
    <property type="match status" value="1"/>
</dbReference>
<protein>
    <submittedName>
        <fullName evidence="2">Endonuclease/exonuclease/phosphatase family protein</fullName>
    </submittedName>
</protein>
<dbReference type="SUPFAM" id="SSF56219">
    <property type="entry name" value="DNase I-like"/>
    <property type="match status" value="1"/>
</dbReference>
<organism evidence="2 4">
    <name type="scientific">Paenibacillus lignilyticus</name>
    <dbReference type="NCBI Taxonomy" id="1172615"/>
    <lineage>
        <taxon>Bacteria</taxon>
        <taxon>Bacillati</taxon>
        <taxon>Bacillota</taxon>
        <taxon>Bacilli</taxon>
        <taxon>Bacillales</taxon>
        <taxon>Paenibacillaceae</taxon>
        <taxon>Paenibacillus</taxon>
    </lineage>
</organism>
<dbReference type="CDD" id="cd09083">
    <property type="entry name" value="EEP-1"/>
    <property type="match status" value="1"/>
</dbReference>
<dbReference type="EMBL" id="JAGKSP010000001">
    <property type="protein sequence ID" value="MBP3961648.1"/>
    <property type="molecule type" value="Genomic_DNA"/>
</dbReference>
<reference evidence="2 4" key="1">
    <citation type="submission" date="2021-04" db="EMBL/GenBank/DDBJ databases">
        <title>Paenibacillus sp. DLE-14 whole genome sequence.</title>
        <authorList>
            <person name="Ham Y.J."/>
        </authorList>
    </citation>
    <scope>NUCLEOTIDE SEQUENCE [LARGE SCALE GENOMIC DNA]</scope>
    <source>
        <strain evidence="2 4">DLE-14</strain>
    </source>
</reference>
<evidence type="ECO:0000313" key="4">
    <source>
        <dbReference type="Proteomes" id="UP000673394"/>
    </source>
</evidence>
<dbReference type="GO" id="GO:0004519">
    <property type="term" value="F:endonuclease activity"/>
    <property type="evidence" value="ECO:0007669"/>
    <property type="project" value="UniProtKB-KW"/>
</dbReference>
<dbReference type="Proteomes" id="UP000673394">
    <property type="component" value="Unassembled WGS sequence"/>
</dbReference>
<evidence type="ECO:0000259" key="1">
    <source>
        <dbReference type="Pfam" id="PF03372"/>
    </source>
</evidence>
<dbReference type="PANTHER" id="PTHR12121:SF36">
    <property type="entry name" value="ENDONUCLEASE_EXONUCLEASE_PHOSPHATASE DOMAIN-CONTAINING PROTEIN"/>
    <property type="match status" value="1"/>
</dbReference>
<dbReference type="Pfam" id="PF03372">
    <property type="entry name" value="Exo_endo_phos"/>
    <property type="match status" value="1"/>
</dbReference>